<dbReference type="AlphaFoldDB" id="A0A6P6SCQ0"/>
<evidence type="ECO:0000256" key="5">
    <source>
        <dbReference type="ARBA" id="ARBA00022824"/>
    </source>
</evidence>
<comment type="subcellular location">
    <subcellularLocation>
        <location evidence="1">Cell membrane</location>
        <topology evidence="1">Single-pass membrane protein</topology>
    </subcellularLocation>
    <subcellularLocation>
        <location evidence="2">Endoplasmic reticulum membrane</location>
        <topology evidence="2">Single-pass membrane protein</topology>
    </subcellularLocation>
</comment>
<feature type="transmembrane region" description="Helical" evidence="12">
    <location>
        <begin position="591"/>
        <end position="614"/>
    </location>
</feature>
<evidence type="ECO:0000313" key="14">
    <source>
        <dbReference type="RefSeq" id="XP_071907400.1"/>
    </source>
</evidence>
<feature type="coiled-coil region" evidence="10">
    <location>
        <begin position="91"/>
        <end position="160"/>
    </location>
</feature>
<feature type="region of interest" description="Disordered" evidence="11">
    <location>
        <begin position="398"/>
        <end position="465"/>
    </location>
</feature>
<dbReference type="PANTHER" id="PTHR32219">
    <property type="entry name" value="RNA-BINDING PROTEIN YLMH-RELATED"/>
    <property type="match status" value="1"/>
</dbReference>
<evidence type="ECO:0000256" key="2">
    <source>
        <dbReference type="ARBA" id="ARBA00004389"/>
    </source>
</evidence>
<feature type="compositionally biased region" description="Basic and acidic residues" evidence="11">
    <location>
        <begin position="556"/>
        <end position="565"/>
    </location>
</feature>
<accession>A0A6P6SCQ0</accession>
<sequence length="615" mass="69790">MGVEVVESKLPHVSGETAGEENSLLKENGKISNVMGLSEPITFGSHGMDEPVKGEKNKAAEVNFPKDAVDEWPAPKQIHSFYFVRYRLHEDQKLKAKLDQADTELQKKNQARSQLIEKLRKLKADRAQKIAFLKDLNKENKQYRELIDEKKKEREPLQQALGQLHGGRDRGSGICSSEEELNHRIKSLQYHIQHESITLNEEKQILREIKQLEGTREKVIANAALRAKIQESMGEKEALEDQMKLIRVDMDGVRKDQQLVLAKRKQLEEEKEAIEKEIKSLEEELTAVTQKRDKTFENIQELRKQREEGNSAFYQNRSLLNKARGLAEKKDVEGLKELSETEVDKFISSWSGSEGFREDYERRILASLDGRQLSSDGRMRNPDEKPLVVVEVAPAAVTDVVPKTNVKQPKEDSSTSKLDATPVQKVQKEKSTKQQKDAGDGEEFVMPEKKQNDAPPKVNEIDELKLKEVKREEEIAKAKQAMERKKKLSEKAAAKAAIKAQKEAEKKIKEREKRAKKKAGANVAATQETEEQTEAPAEVVEVEKGEEAVETPALPKSKDRKENAVRHRNRPRGAADSLPKAFLRRKKATNYWLWAAPAAALALLLLIGIGYNYLL</sequence>
<evidence type="ECO:0000313" key="13">
    <source>
        <dbReference type="Proteomes" id="UP001652660"/>
    </source>
</evidence>
<evidence type="ECO:0000256" key="3">
    <source>
        <dbReference type="ARBA" id="ARBA00022475"/>
    </source>
</evidence>
<dbReference type="InterPro" id="IPR055282">
    <property type="entry name" value="PPI1-4"/>
</dbReference>
<evidence type="ECO:0000313" key="15">
    <source>
        <dbReference type="RefSeq" id="XP_071907402.1"/>
    </source>
</evidence>
<evidence type="ECO:0000256" key="10">
    <source>
        <dbReference type="SAM" id="Coils"/>
    </source>
</evidence>
<organism evidence="13 15">
    <name type="scientific">Coffea arabica</name>
    <name type="common">Arabian coffee</name>
    <dbReference type="NCBI Taxonomy" id="13443"/>
    <lineage>
        <taxon>Eukaryota</taxon>
        <taxon>Viridiplantae</taxon>
        <taxon>Streptophyta</taxon>
        <taxon>Embryophyta</taxon>
        <taxon>Tracheophyta</taxon>
        <taxon>Spermatophyta</taxon>
        <taxon>Magnoliopsida</taxon>
        <taxon>eudicotyledons</taxon>
        <taxon>Gunneridae</taxon>
        <taxon>Pentapetalae</taxon>
        <taxon>asterids</taxon>
        <taxon>lamiids</taxon>
        <taxon>Gentianales</taxon>
        <taxon>Rubiaceae</taxon>
        <taxon>Ixoroideae</taxon>
        <taxon>Gardenieae complex</taxon>
        <taxon>Bertiereae - Coffeeae clade</taxon>
        <taxon>Coffeeae</taxon>
        <taxon>Coffea</taxon>
    </lineage>
</organism>
<feature type="compositionally biased region" description="Basic and acidic residues" evidence="11">
    <location>
        <begin position="1"/>
        <end position="10"/>
    </location>
</feature>
<keyword evidence="5" id="KW-0256">Endoplasmic reticulum</keyword>
<keyword evidence="8 12" id="KW-0472">Membrane</keyword>
<evidence type="ECO:0000256" key="7">
    <source>
        <dbReference type="ARBA" id="ARBA00023054"/>
    </source>
</evidence>
<evidence type="ECO:0000256" key="11">
    <source>
        <dbReference type="SAM" id="MobiDB-lite"/>
    </source>
</evidence>
<keyword evidence="6 12" id="KW-1133">Transmembrane helix</keyword>
<dbReference type="GO" id="GO:0005886">
    <property type="term" value="C:plasma membrane"/>
    <property type="evidence" value="ECO:0007669"/>
    <property type="project" value="UniProtKB-SubCell"/>
</dbReference>
<dbReference type="GeneID" id="113690276"/>
<keyword evidence="13" id="KW-1185">Reference proteome</keyword>
<feature type="compositionally biased region" description="Basic and acidic residues" evidence="11">
    <location>
        <begin position="426"/>
        <end position="439"/>
    </location>
</feature>
<evidence type="ECO:0000256" key="6">
    <source>
        <dbReference type="ARBA" id="ARBA00022989"/>
    </source>
</evidence>
<dbReference type="Proteomes" id="UP001652660">
    <property type="component" value="Chromosome 5c"/>
</dbReference>
<keyword evidence="7 10" id="KW-0175">Coiled coil</keyword>
<dbReference type="RefSeq" id="XP_071907400.1">
    <property type="nucleotide sequence ID" value="XM_072051299.1"/>
</dbReference>
<feature type="region of interest" description="Disordered" evidence="11">
    <location>
        <begin position="499"/>
        <end position="577"/>
    </location>
</feature>
<feature type="compositionally biased region" description="Basic and acidic residues" evidence="11">
    <location>
        <begin position="500"/>
        <end position="513"/>
    </location>
</feature>
<dbReference type="GO" id="GO:0005789">
    <property type="term" value="C:endoplasmic reticulum membrane"/>
    <property type="evidence" value="ECO:0007669"/>
    <property type="project" value="UniProtKB-SubCell"/>
</dbReference>
<comment type="similarity">
    <text evidence="9">Belongs to the plant Proton pump-interactor protein family.</text>
</comment>
<evidence type="ECO:0000256" key="4">
    <source>
        <dbReference type="ARBA" id="ARBA00022692"/>
    </source>
</evidence>
<keyword evidence="4 12" id="KW-0812">Transmembrane</keyword>
<gene>
    <name evidence="14 15" type="primary">LOC113690276</name>
</gene>
<feature type="region of interest" description="Disordered" evidence="11">
    <location>
        <begin position="1"/>
        <end position="22"/>
    </location>
</feature>
<feature type="coiled-coil region" evidence="10">
    <location>
        <begin position="222"/>
        <end position="305"/>
    </location>
</feature>
<dbReference type="PANTHER" id="PTHR32219:SF2">
    <property type="entry name" value="PROTON PUMP-INTERACTOR 1"/>
    <property type="match status" value="1"/>
</dbReference>
<name>A0A6P6SCQ0_COFAR</name>
<keyword evidence="3" id="KW-1003">Cell membrane</keyword>
<dbReference type="RefSeq" id="XP_071907402.1">
    <property type="nucleotide sequence ID" value="XM_072051301.1"/>
</dbReference>
<evidence type="ECO:0000256" key="8">
    <source>
        <dbReference type="ARBA" id="ARBA00023136"/>
    </source>
</evidence>
<evidence type="ECO:0000256" key="12">
    <source>
        <dbReference type="SAM" id="Phobius"/>
    </source>
</evidence>
<protein>
    <submittedName>
        <fullName evidence="14">Proton pump-interactor 1-like isoform X1</fullName>
    </submittedName>
    <submittedName>
        <fullName evidence="15">Proton pump-interactor 1-like isoform X2</fullName>
    </submittedName>
</protein>
<evidence type="ECO:0000256" key="9">
    <source>
        <dbReference type="ARBA" id="ARBA00038080"/>
    </source>
</evidence>
<proteinExistence type="inferred from homology"/>
<evidence type="ECO:0000256" key="1">
    <source>
        <dbReference type="ARBA" id="ARBA00004162"/>
    </source>
</evidence>
<reference evidence="14 15" key="1">
    <citation type="submission" date="2025-05" db="UniProtKB">
        <authorList>
            <consortium name="RefSeq"/>
        </authorList>
    </citation>
    <scope>IDENTIFICATION</scope>
    <source>
        <tissue evidence="14 15">Leaves</tissue>
    </source>
</reference>